<proteinExistence type="inferred from homology"/>
<dbReference type="SUPFAM" id="SSF74982">
    <property type="entry name" value="Small protein B (SmpB)"/>
    <property type="match status" value="1"/>
</dbReference>
<dbReference type="GO" id="GO:0005829">
    <property type="term" value="C:cytosol"/>
    <property type="evidence" value="ECO:0007669"/>
    <property type="project" value="TreeGrafter"/>
</dbReference>
<evidence type="ECO:0000313" key="5">
    <source>
        <dbReference type="EMBL" id="PHQ34855.1"/>
    </source>
</evidence>
<dbReference type="PANTHER" id="PTHR30308:SF2">
    <property type="entry name" value="SSRA-BINDING PROTEIN"/>
    <property type="match status" value="1"/>
</dbReference>
<accession>A0A2G1W736</accession>
<dbReference type="GO" id="GO:0070930">
    <property type="term" value="P:trans-translation-dependent protein tagging"/>
    <property type="evidence" value="ECO:0007669"/>
    <property type="project" value="TreeGrafter"/>
</dbReference>
<evidence type="ECO:0000313" key="6">
    <source>
        <dbReference type="Proteomes" id="UP000225740"/>
    </source>
</evidence>
<dbReference type="Pfam" id="PF01668">
    <property type="entry name" value="SmpB"/>
    <property type="match status" value="1"/>
</dbReference>
<protein>
    <recommendedName>
        <fullName evidence="3">SsrA-binding protein</fullName>
    </recommendedName>
    <alternativeName>
        <fullName evidence="3">Small protein B</fullName>
    </alternativeName>
</protein>
<keyword evidence="1 3" id="KW-0963">Cytoplasm</keyword>
<evidence type="ECO:0000256" key="2">
    <source>
        <dbReference type="ARBA" id="ARBA00022884"/>
    </source>
</evidence>
<comment type="caution">
    <text evidence="5">The sequence shown here is derived from an EMBL/GenBank/DDBJ whole genome shotgun (WGS) entry which is preliminary data.</text>
</comment>
<dbReference type="CDD" id="cd09294">
    <property type="entry name" value="SmpB"/>
    <property type="match status" value="1"/>
</dbReference>
<dbReference type="PROSITE" id="PS01317">
    <property type="entry name" value="SSRP"/>
    <property type="match status" value="1"/>
</dbReference>
<reference evidence="5 6" key="1">
    <citation type="submission" date="2017-06" db="EMBL/GenBank/DDBJ databases">
        <title>Description of Rhodopirellula bahusiensis sp. nov.</title>
        <authorList>
            <person name="Kizina J."/>
            <person name="Harder J."/>
        </authorList>
    </citation>
    <scope>NUCLEOTIDE SEQUENCE [LARGE SCALE GENOMIC DNA]</scope>
    <source>
        <strain evidence="5 6">SWK21</strain>
    </source>
</reference>
<dbReference type="InterPro" id="IPR000037">
    <property type="entry name" value="SsrA-bd_prot"/>
</dbReference>
<dbReference type="EMBL" id="NIZW01000009">
    <property type="protein sequence ID" value="PHQ34855.1"/>
    <property type="molecule type" value="Genomic_DNA"/>
</dbReference>
<comment type="function">
    <text evidence="3">Required for rescue of stalled ribosomes mediated by trans-translation. Binds to transfer-messenger RNA (tmRNA), required for stable association of tmRNA with ribosomes. tmRNA and SmpB together mimic tRNA shape, replacing the anticodon stem-loop with SmpB. tmRNA is encoded by the ssrA gene; the 2 termini fold to resemble tRNA(Ala) and it encodes a 'tag peptide', a short internal open reading frame. During trans-translation Ala-aminoacylated tmRNA acts like a tRNA, entering the A-site of stalled ribosomes, displacing the stalled mRNA. The ribosome then switches to translate the ORF on the tmRNA; the nascent peptide is terminated with the 'tag peptide' encoded by the tmRNA and targeted for degradation. The ribosome is freed to recommence translation, which seems to be the essential function of trans-translation.</text>
</comment>
<keyword evidence="6" id="KW-1185">Reference proteome</keyword>
<dbReference type="NCBIfam" id="TIGR00086">
    <property type="entry name" value="smpB"/>
    <property type="match status" value="1"/>
</dbReference>
<dbReference type="GO" id="GO:0003723">
    <property type="term" value="F:RNA binding"/>
    <property type="evidence" value="ECO:0007669"/>
    <property type="project" value="UniProtKB-UniRule"/>
</dbReference>
<dbReference type="InterPro" id="IPR020081">
    <property type="entry name" value="SsrA-bd_prot_CS"/>
</dbReference>
<keyword evidence="2 3" id="KW-0694">RNA-binding</keyword>
<dbReference type="Proteomes" id="UP000225740">
    <property type="component" value="Unassembled WGS sequence"/>
</dbReference>
<dbReference type="Gene3D" id="2.40.280.10">
    <property type="match status" value="1"/>
</dbReference>
<evidence type="ECO:0000256" key="1">
    <source>
        <dbReference type="ARBA" id="ARBA00022490"/>
    </source>
</evidence>
<comment type="subcellular location">
    <subcellularLocation>
        <location evidence="3">Cytoplasm</location>
    </subcellularLocation>
    <text evidence="3">The tmRNA-SmpB complex associates with stalled 70S ribosomes.</text>
</comment>
<evidence type="ECO:0000256" key="3">
    <source>
        <dbReference type="HAMAP-Rule" id="MF_00023"/>
    </source>
</evidence>
<dbReference type="GeneID" id="90609101"/>
<dbReference type="HAMAP" id="MF_00023">
    <property type="entry name" value="SmpB"/>
    <property type="match status" value="1"/>
</dbReference>
<dbReference type="OrthoDB" id="9805462at2"/>
<organism evidence="5 6">
    <name type="scientific">Rhodopirellula bahusiensis</name>
    <dbReference type="NCBI Taxonomy" id="2014065"/>
    <lineage>
        <taxon>Bacteria</taxon>
        <taxon>Pseudomonadati</taxon>
        <taxon>Planctomycetota</taxon>
        <taxon>Planctomycetia</taxon>
        <taxon>Pirellulales</taxon>
        <taxon>Pirellulaceae</taxon>
        <taxon>Rhodopirellula</taxon>
    </lineage>
</organism>
<dbReference type="InterPro" id="IPR023620">
    <property type="entry name" value="SmpB"/>
</dbReference>
<evidence type="ECO:0000256" key="4">
    <source>
        <dbReference type="SAM" id="MobiDB-lite"/>
    </source>
</evidence>
<dbReference type="AlphaFoldDB" id="A0A2G1W736"/>
<feature type="compositionally biased region" description="Basic residues" evidence="4">
    <location>
        <begin position="43"/>
        <end position="57"/>
    </location>
</feature>
<dbReference type="RefSeq" id="WP_099261154.1">
    <property type="nucleotide sequence ID" value="NZ_JBDUYK010000113.1"/>
</dbReference>
<dbReference type="NCBIfam" id="NF003843">
    <property type="entry name" value="PRK05422.1"/>
    <property type="match status" value="1"/>
</dbReference>
<dbReference type="GO" id="GO:0070929">
    <property type="term" value="P:trans-translation"/>
    <property type="evidence" value="ECO:0007669"/>
    <property type="project" value="UniProtKB-UniRule"/>
</dbReference>
<sequence length="210" mass="23734">MARAEIENGRPILLSRDPDTITTMSKNKSKKQPTLTEAGAKKAAGKKSGKGKGKNAKKNQPNTTAVAENRKAKFRYEILDSVECGMMLMGSEVKSMREGKLSLDEAHIRVTNGELWLVGSDIAHYNNAGMWNHDPRRPRKLLVHAREFDKFAGRAHERGLTLIPLRVYFNERGLAKCVMGLVKGKKLHDKRETIKKRESDRGLQRAMRRK</sequence>
<name>A0A2G1W736_9BACT</name>
<comment type="similarity">
    <text evidence="3">Belongs to the SmpB family.</text>
</comment>
<dbReference type="PANTHER" id="PTHR30308">
    <property type="entry name" value="TMRNA-BINDING COMPONENT OF TRANS-TRANSLATION TAGGING COMPLEX"/>
    <property type="match status" value="1"/>
</dbReference>
<gene>
    <name evidence="3" type="primary">smpB</name>
    <name evidence="5" type="ORF">CEE69_13395</name>
</gene>
<feature type="region of interest" description="Disordered" evidence="4">
    <location>
        <begin position="1"/>
        <end position="65"/>
    </location>
</feature>